<proteinExistence type="predicted"/>
<dbReference type="Proteomes" id="UP000620874">
    <property type="component" value="Unassembled WGS sequence"/>
</dbReference>
<evidence type="ECO:0000256" key="1">
    <source>
        <dbReference type="SAM" id="SignalP"/>
    </source>
</evidence>
<organism evidence="2 3">
    <name type="scientific">Phocaeicola intestinalis</name>
    <dbReference type="NCBI Taxonomy" id="2762212"/>
    <lineage>
        <taxon>Bacteria</taxon>
        <taxon>Pseudomonadati</taxon>
        <taxon>Bacteroidota</taxon>
        <taxon>Bacteroidia</taxon>
        <taxon>Bacteroidales</taxon>
        <taxon>Bacteroidaceae</taxon>
        <taxon>Phocaeicola</taxon>
    </lineage>
</organism>
<reference evidence="2 3" key="1">
    <citation type="submission" date="2020-08" db="EMBL/GenBank/DDBJ databases">
        <title>A Genomic Blueprint of the Chicken Gut Microbiome.</title>
        <authorList>
            <person name="Gilroy R."/>
            <person name="Ravi A."/>
            <person name="Getino M."/>
            <person name="Pursley I."/>
            <person name="Horton D.L."/>
            <person name="Alikhan N.-F."/>
            <person name="Baker D."/>
            <person name="Gharbi K."/>
            <person name="Hall N."/>
            <person name="Watson M."/>
            <person name="Adriaenssens E.M."/>
            <person name="Foster-Nyarko E."/>
            <person name="Jarju S."/>
            <person name="Secka A."/>
            <person name="Antonio M."/>
            <person name="Oren A."/>
            <person name="Chaudhuri R."/>
            <person name="La Ragione R.M."/>
            <person name="Hildebrand F."/>
            <person name="Pallen M.J."/>
        </authorList>
    </citation>
    <scope>NUCLEOTIDE SEQUENCE [LARGE SCALE GENOMIC DNA]</scope>
    <source>
        <strain evidence="2 3">Sa1CVN1</strain>
    </source>
</reference>
<dbReference type="EMBL" id="JACSPP010000003">
    <property type="protein sequence ID" value="MBD8039177.1"/>
    <property type="molecule type" value="Genomic_DNA"/>
</dbReference>
<evidence type="ECO:0000313" key="3">
    <source>
        <dbReference type="Proteomes" id="UP000620874"/>
    </source>
</evidence>
<dbReference type="PROSITE" id="PS51257">
    <property type="entry name" value="PROKAR_LIPOPROTEIN"/>
    <property type="match status" value="1"/>
</dbReference>
<evidence type="ECO:0008006" key="4">
    <source>
        <dbReference type="Google" id="ProtNLM"/>
    </source>
</evidence>
<name>A0ABR8Y4U9_9BACT</name>
<evidence type="ECO:0000313" key="2">
    <source>
        <dbReference type="EMBL" id="MBD8039177.1"/>
    </source>
</evidence>
<sequence>MKKHIIRTLSVCIALLLLSACRQEQDGLAVADESAASVQVSFTLTTASGNASTRVGTDEPGTGYENYIDITNNNFRFLLFDTEDDTFVYSFTPQSVTPAGASGEYAPTYKVEGEMPEEYADFNYKVVVLANWPDYPDANDLIIDRTTIEDICSAYAYQYTAPFVPSEEQLIPFYGVATINTTLSPDISTNLGSIDLLRALCKVEVKCSADGFTLKEVKLNKYSTKGMCAPLEVYNNTKEDWEKNEQIHLPQDNTVGASLSLSNPDGTFIAYVPEYNNAALKDSYLEVTLTDANNKEVTLKSPNIYFKNYTDGSPVDGSDYDLIRNHWYQFDITKVDDGELKLEYRVLLWDKVESAIGWNPILQKADKSPVAAWRLATAEGYTDTDVENEVKGSLCIDPDFKNAKRGDEEAVFCYVLYPRYNSDKDKQGHALHQGLEDNTSYAGFYFYLKEPEGAIWEAVLTNTEDFALNENGRHDIDGDGEDDKKCAVRGIARSEAYQIQVYPLHPWTDTEFQKDENGNIVDGAECANTYWGNLWETSGKCKNLYTDLYIRISIDGGHTWNYLDINPKDRYGIAYDGVDGYIEHTYWGERRFAGGDDENGGSYIRIWQLEAKYNKAYDKLVEDLDASWGIKDFWDPYDKLSE</sequence>
<accession>A0ABR8Y4U9</accession>
<keyword evidence="1" id="KW-0732">Signal</keyword>
<feature type="chain" id="PRO_5045521376" description="Fimbrillin family protein" evidence="1">
    <location>
        <begin position="25"/>
        <end position="642"/>
    </location>
</feature>
<feature type="signal peptide" evidence="1">
    <location>
        <begin position="1"/>
        <end position="24"/>
    </location>
</feature>
<protein>
    <recommendedName>
        <fullName evidence="4">Fimbrillin family protein</fullName>
    </recommendedName>
</protein>
<gene>
    <name evidence="2" type="ORF">H9625_01705</name>
</gene>
<comment type="caution">
    <text evidence="2">The sequence shown here is derived from an EMBL/GenBank/DDBJ whole genome shotgun (WGS) entry which is preliminary data.</text>
</comment>
<dbReference type="RefSeq" id="WP_191762820.1">
    <property type="nucleotide sequence ID" value="NZ_JACSPP010000003.1"/>
</dbReference>
<keyword evidence="3" id="KW-1185">Reference proteome</keyword>